<feature type="transmembrane region" description="Helical" evidence="1">
    <location>
        <begin position="6"/>
        <end position="29"/>
    </location>
</feature>
<evidence type="ECO:0000256" key="1">
    <source>
        <dbReference type="SAM" id="Phobius"/>
    </source>
</evidence>
<sequence length="100" mass="11568">MSQAFPAGFSFTVSTAFLCFNFSELFLNIEDYFTFVYRNSFHMTGDVKICFTNFILIYPAMFGNKSFLVAILFCASFTVKFSVFTFTTAKIYFKKFIGFN</sequence>
<evidence type="ECO:0000313" key="3">
    <source>
        <dbReference type="WBParaSite" id="Minc3s00171g06694"/>
    </source>
</evidence>
<organism evidence="2 3">
    <name type="scientific">Meloidogyne incognita</name>
    <name type="common">Southern root-knot nematode worm</name>
    <name type="synonym">Oxyuris incognita</name>
    <dbReference type="NCBI Taxonomy" id="6306"/>
    <lineage>
        <taxon>Eukaryota</taxon>
        <taxon>Metazoa</taxon>
        <taxon>Ecdysozoa</taxon>
        <taxon>Nematoda</taxon>
        <taxon>Chromadorea</taxon>
        <taxon>Rhabditida</taxon>
        <taxon>Tylenchina</taxon>
        <taxon>Tylenchomorpha</taxon>
        <taxon>Tylenchoidea</taxon>
        <taxon>Meloidogynidae</taxon>
        <taxon>Meloidogyninae</taxon>
        <taxon>Meloidogyne</taxon>
        <taxon>Meloidogyne incognita group</taxon>
    </lineage>
</organism>
<dbReference type="AlphaFoldDB" id="A0A914KY73"/>
<feature type="transmembrane region" description="Helical" evidence="1">
    <location>
        <begin position="67"/>
        <end position="93"/>
    </location>
</feature>
<keyword evidence="1" id="KW-0812">Transmembrane</keyword>
<name>A0A914KY73_MELIC</name>
<keyword evidence="1" id="KW-0472">Membrane</keyword>
<feature type="transmembrane region" description="Helical" evidence="1">
    <location>
        <begin position="41"/>
        <end position="61"/>
    </location>
</feature>
<keyword evidence="2" id="KW-1185">Reference proteome</keyword>
<evidence type="ECO:0000313" key="2">
    <source>
        <dbReference type="Proteomes" id="UP000887563"/>
    </source>
</evidence>
<dbReference type="Proteomes" id="UP000887563">
    <property type="component" value="Unplaced"/>
</dbReference>
<reference evidence="3" key="1">
    <citation type="submission" date="2022-11" db="UniProtKB">
        <authorList>
            <consortium name="WormBaseParasite"/>
        </authorList>
    </citation>
    <scope>IDENTIFICATION</scope>
</reference>
<accession>A0A914KY73</accession>
<keyword evidence="1" id="KW-1133">Transmembrane helix</keyword>
<protein>
    <submittedName>
        <fullName evidence="3">Candidate secreted effector</fullName>
    </submittedName>
</protein>
<proteinExistence type="predicted"/>
<dbReference type="WBParaSite" id="Minc3s00171g06694">
    <property type="protein sequence ID" value="Minc3s00171g06694"/>
    <property type="gene ID" value="Minc3s00171g06694"/>
</dbReference>